<dbReference type="Gene3D" id="1.20.1250.20">
    <property type="entry name" value="MFS general substrate transporter like domains"/>
    <property type="match status" value="2"/>
</dbReference>
<feature type="transmembrane region" description="Helical" evidence="2">
    <location>
        <begin position="108"/>
        <end position="133"/>
    </location>
</feature>
<dbReference type="InParanoid" id="A0A2I1DKV3"/>
<feature type="transmembrane region" description="Helical" evidence="2">
    <location>
        <begin position="42"/>
        <end position="64"/>
    </location>
</feature>
<dbReference type="Proteomes" id="UP000234329">
    <property type="component" value="Unassembled WGS sequence"/>
</dbReference>
<evidence type="ECO:0000256" key="1">
    <source>
        <dbReference type="ARBA" id="ARBA00009617"/>
    </source>
</evidence>
<feature type="transmembrane region" description="Helical" evidence="2">
    <location>
        <begin position="85"/>
        <end position="102"/>
    </location>
</feature>
<dbReference type="OrthoDB" id="5298281at2"/>
<feature type="transmembrane region" description="Helical" evidence="2">
    <location>
        <begin position="315"/>
        <end position="334"/>
    </location>
</feature>
<keyword evidence="4" id="KW-1185">Reference proteome</keyword>
<feature type="transmembrane region" description="Helical" evidence="2">
    <location>
        <begin position="290"/>
        <end position="309"/>
    </location>
</feature>
<dbReference type="GO" id="GO:0015293">
    <property type="term" value="F:symporter activity"/>
    <property type="evidence" value="ECO:0007669"/>
    <property type="project" value="InterPro"/>
</dbReference>
<comment type="similarity">
    <text evidence="1">Belongs to the sodium:galactoside symporter (TC 2.A.2) family.</text>
</comment>
<feature type="transmembrane region" description="Helical" evidence="2">
    <location>
        <begin position="230"/>
        <end position="251"/>
    </location>
</feature>
<dbReference type="AlphaFoldDB" id="A0A2I1DKV3"/>
<proteinExistence type="inferred from homology"/>
<comment type="caution">
    <text evidence="3">The sequence shown here is derived from an EMBL/GenBank/DDBJ whole genome shotgun (WGS) entry which is preliminary data.</text>
</comment>
<evidence type="ECO:0000313" key="3">
    <source>
        <dbReference type="EMBL" id="PKY10522.1"/>
    </source>
</evidence>
<keyword evidence="3" id="KW-0762">Sugar transport</keyword>
<feature type="transmembrane region" description="Helical" evidence="2">
    <location>
        <begin position="389"/>
        <end position="415"/>
    </location>
</feature>
<sequence length="430" mass="47293">MSKGRQQGIPSYRTLLFYAPLGMPLAFGALPVYLLIPHLYAQNFGISLSLLGIILLAVRLLDAIQDPLIGLWSDRWAEQHHGRRVLILLGIPGMILGFYGLFNPWPGSVWLSLACSLIIFYLFFSVTSVNYQALGAELSRDYNGRTWLTTSREAGALIGVLLAAALPDVLMQQWGRVQGLELFAGIFALFLILAVFPLLKSSMQRPVFGEKLPWWAFFSALKHKPLRHLLIIYLLSQSANTVAGTLFFFFVDEILGAHSLAPLFLLAYFLSGALGMPLWLWLSGRFSKSLAWRLSMLVAIVAFAGAYFIRSGEVWPYALICVLTGLTLGADQALPPSLLADHSDRDTRSRPGNYFGLFNWVGKAATALGAGLILPLLQGLGYSAGQNLWALSFCYALVPALIKILAVVLMGVWSLEGRNSLVPLMGGYHE</sequence>
<dbReference type="InterPro" id="IPR039672">
    <property type="entry name" value="MFS_2"/>
</dbReference>
<dbReference type="GO" id="GO:0005886">
    <property type="term" value="C:plasma membrane"/>
    <property type="evidence" value="ECO:0007669"/>
    <property type="project" value="TreeGrafter"/>
</dbReference>
<feature type="transmembrane region" description="Helical" evidence="2">
    <location>
        <begin position="354"/>
        <end position="377"/>
    </location>
</feature>
<accession>A0A2I1DKV3</accession>
<name>A0A2I1DKV3_9PROT</name>
<dbReference type="PANTHER" id="PTHR11328:SF24">
    <property type="entry name" value="MAJOR FACILITATOR SUPERFAMILY (MFS) PROFILE DOMAIN-CONTAINING PROTEIN"/>
    <property type="match status" value="1"/>
</dbReference>
<organism evidence="3 4">
    <name type="scientific">Acidithiobacillus marinus</name>
    <dbReference type="NCBI Taxonomy" id="187490"/>
    <lineage>
        <taxon>Bacteria</taxon>
        <taxon>Pseudomonadati</taxon>
        <taxon>Pseudomonadota</taxon>
        <taxon>Acidithiobacillia</taxon>
        <taxon>Acidithiobacillales</taxon>
        <taxon>Acidithiobacillaceae</taxon>
        <taxon>Acidithiobacillus</taxon>
    </lineage>
</organism>
<keyword evidence="2" id="KW-0472">Membrane</keyword>
<feature type="transmembrane region" description="Helical" evidence="2">
    <location>
        <begin position="12"/>
        <end position="36"/>
    </location>
</feature>
<dbReference type="EMBL" id="MXAV01000034">
    <property type="protein sequence ID" value="PKY10522.1"/>
    <property type="molecule type" value="Genomic_DNA"/>
</dbReference>
<dbReference type="GO" id="GO:0008643">
    <property type="term" value="P:carbohydrate transport"/>
    <property type="evidence" value="ECO:0007669"/>
    <property type="project" value="InterPro"/>
</dbReference>
<feature type="transmembrane region" description="Helical" evidence="2">
    <location>
        <begin position="154"/>
        <end position="174"/>
    </location>
</feature>
<evidence type="ECO:0000313" key="4">
    <source>
        <dbReference type="Proteomes" id="UP000234329"/>
    </source>
</evidence>
<dbReference type="InterPro" id="IPR036259">
    <property type="entry name" value="MFS_trans_sf"/>
</dbReference>
<reference evidence="3 4" key="1">
    <citation type="submission" date="2017-03" db="EMBL/GenBank/DDBJ databases">
        <title>Draft genime sequence of the acidophilic sulfur-oxidizing bacterium Acidithiobacillus sp. SH, isolated from seawater.</title>
        <authorList>
            <person name="Sharmin S."/>
            <person name="Tokuhisa M."/>
            <person name="Kanao T."/>
            <person name="Kamimura K."/>
        </authorList>
    </citation>
    <scope>NUCLEOTIDE SEQUENCE [LARGE SCALE GENOMIC DNA]</scope>
    <source>
        <strain evidence="3 4">SH</strain>
    </source>
</reference>
<gene>
    <name evidence="3" type="ORF">B1757_08025</name>
</gene>
<keyword evidence="3" id="KW-0813">Transport</keyword>
<dbReference type="SUPFAM" id="SSF103473">
    <property type="entry name" value="MFS general substrate transporter"/>
    <property type="match status" value="1"/>
</dbReference>
<feature type="transmembrane region" description="Helical" evidence="2">
    <location>
        <begin position="263"/>
        <end position="283"/>
    </location>
</feature>
<protein>
    <submittedName>
        <fullName evidence="3">Sugar transporter</fullName>
    </submittedName>
</protein>
<keyword evidence="2" id="KW-0812">Transmembrane</keyword>
<dbReference type="PANTHER" id="PTHR11328">
    <property type="entry name" value="MAJOR FACILITATOR SUPERFAMILY DOMAIN-CONTAINING PROTEIN"/>
    <property type="match status" value="1"/>
</dbReference>
<dbReference type="RefSeq" id="WP_101537828.1">
    <property type="nucleotide sequence ID" value="NZ_MXAV01000034.1"/>
</dbReference>
<keyword evidence="2" id="KW-1133">Transmembrane helix</keyword>
<dbReference type="Pfam" id="PF13347">
    <property type="entry name" value="MFS_2"/>
    <property type="match status" value="1"/>
</dbReference>
<dbReference type="FunCoup" id="A0A2I1DKV3">
    <property type="interactions" value="245"/>
</dbReference>
<evidence type="ECO:0000256" key="2">
    <source>
        <dbReference type="SAM" id="Phobius"/>
    </source>
</evidence>
<feature type="transmembrane region" description="Helical" evidence="2">
    <location>
        <begin position="180"/>
        <end position="199"/>
    </location>
</feature>